<dbReference type="SUPFAM" id="SSF51306">
    <property type="entry name" value="LexA/Signal peptidase"/>
    <property type="match status" value="1"/>
</dbReference>
<dbReference type="AlphaFoldDB" id="X0UTH1"/>
<dbReference type="NCBIfam" id="TIGR02227">
    <property type="entry name" value="sigpep_I_bact"/>
    <property type="match status" value="1"/>
</dbReference>
<proteinExistence type="predicted"/>
<evidence type="ECO:0000256" key="1">
    <source>
        <dbReference type="ARBA" id="ARBA00022801"/>
    </source>
</evidence>
<comment type="caution">
    <text evidence="3">The sequence shown here is derived from an EMBL/GenBank/DDBJ whole genome shotgun (WGS) entry which is preliminary data.</text>
</comment>
<sequence>NEYFFLGDNSRKSNDSRYIGPVKESYIKGKAVIRFWPPMRIGLVR</sequence>
<evidence type="ECO:0000259" key="2">
    <source>
        <dbReference type="Pfam" id="PF10502"/>
    </source>
</evidence>
<reference evidence="3" key="1">
    <citation type="journal article" date="2014" name="Front. Microbiol.">
        <title>High frequency of phylogenetically diverse reductive dehalogenase-homologous genes in deep subseafloor sedimentary metagenomes.</title>
        <authorList>
            <person name="Kawai M."/>
            <person name="Futagami T."/>
            <person name="Toyoda A."/>
            <person name="Takaki Y."/>
            <person name="Nishi S."/>
            <person name="Hori S."/>
            <person name="Arai W."/>
            <person name="Tsubouchi T."/>
            <person name="Morono Y."/>
            <person name="Uchiyama I."/>
            <person name="Ito T."/>
            <person name="Fujiyama A."/>
            <person name="Inagaki F."/>
            <person name="Takami H."/>
        </authorList>
    </citation>
    <scope>NUCLEOTIDE SEQUENCE</scope>
    <source>
        <strain evidence="3">Expedition CK06-06</strain>
    </source>
</reference>
<dbReference type="InterPro" id="IPR036286">
    <property type="entry name" value="LexA/Signal_pep-like_sf"/>
</dbReference>
<dbReference type="GO" id="GO:0004252">
    <property type="term" value="F:serine-type endopeptidase activity"/>
    <property type="evidence" value="ECO:0007669"/>
    <property type="project" value="InterPro"/>
</dbReference>
<feature type="non-terminal residue" evidence="3">
    <location>
        <position position="1"/>
    </location>
</feature>
<dbReference type="EMBL" id="BARS01022655">
    <property type="protein sequence ID" value="GAG02492.1"/>
    <property type="molecule type" value="Genomic_DNA"/>
</dbReference>
<protein>
    <recommendedName>
        <fullName evidence="2">Peptidase S26 domain-containing protein</fullName>
    </recommendedName>
</protein>
<dbReference type="GO" id="GO:0006465">
    <property type="term" value="P:signal peptide processing"/>
    <property type="evidence" value="ECO:0007669"/>
    <property type="project" value="InterPro"/>
</dbReference>
<dbReference type="PROSITE" id="PS00761">
    <property type="entry name" value="SPASE_I_3"/>
    <property type="match status" value="1"/>
</dbReference>
<dbReference type="InterPro" id="IPR019533">
    <property type="entry name" value="Peptidase_S26"/>
</dbReference>
<organism evidence="3">
    <name type="scientific">marine sediment metagenome</name>
    <dbReference type="NCBI Taxonomy" id="412755"/>
    <lineage>
        <taxon>unclassified sequences</taxon>
        <taxon>metagenomes</taxon>
        <taxon>ecological metagenomes</taxon>
    </lineage>
</organism>
<feature type="domain" description="Peptidase S26" evidence="2">
    <location>
        <begin position="1"/>
        <end position="36"/>
    </location>
</feature>
<dbReference type="CDD" id="cd06530">
    <property type="entry name" value="S26_SPase_I"/>
    <property type="match status" value="1"/>
</dbReference>
<gene>
    <name evidence="3" type="ORF">S01H1_36188</name>
</gene>
<dbReference type="GO" id="GO:0016020">
    <property type="term" value="C:membrane"/>
    <property type="evidence" value="ECO:0007669"/>
    <property type="project" value="InterPro"/>
</dbReference>
<accession>X0UTH1</accession>
<keyword evidence="1" id="KW-0378">Hydrolase</keyword>
<dbReference type="InterPro" id="IPR019758">
    <property type="entry name" value="Pept_S26A_signal_pept_1_CS"/>
</dbReference>
<name>X0UTH1_9ZZZZ</name>
<dbReference type="Pfam" id="PF10502">
    <property type="entry name" value="Peptidase_S26"/>
    <property type="match status" value="1"/>
</dbReference>
<evidence type="ECO:0000313" key="3">
    <source>
        <dbReference type="EMBL" id="GAG02492.1"/>
    </source>
</evidence>
<dbReference type="InterPro" id="IPR000223">
    <property type="entry name" value="Pept_S26A_signal_pept_1"/>
</dbReference>
<dbReference type="Gene3D" id="2.10.109.10">
    <property type="entry name" value="Umud Fragment, subunit A"/>
    <property type="match status" value="1"/>
</dbReference>